<dbReference type="RefSeq" id="WP_169211380.1">
    <property type="nucleotide sequence ID" value="NZ_JAATNW010000006.1"/>
</dbReference>
<gene>
    <name evidence="1" type="ORF">HCJ96_12405</name>
</gene>
<dbReference type="Proteomes" id="UP000709336">
    <property type="component" value="Unassembled WGS sequence"/>
</dbReference>
<keyword evidence="2" id="KW-1185">Reference proteome</keyword>
<accession>A0ABX1R304</accession>
<evidence type="ECO:0000313" key="1">
    <source>
        <dbReference type="EMBL" id="NMH60830.1"/>
    </source>
</evidence>
<proteinExistence type="predicted"/>
<evidence type="ECO:0008006" key="3">
    <source>
        <dbReference type="Google" id="ProtNLM"/>
    </source>
</evidence>
<reference evidence="1 2" key="1">
    <citation type="submission" date="2020-03" db="EMBL/GenBank/DDBJ databases">
        <title>Alteromonas ponticola sp. nov., isolated from seawater.</title>
        <authorList>
            <person name="Yoon J.-H."/>
            <person name="Kim Y.-O."/>
        </authorList>
    </citation>
    <scope>NUCLEOTIDE SEQUENCE [LARGE SCALE GENOMIC DNA]</scope>
    <source>
        <strain evidence="1 2">MYP5</strain>
    </source>
</reference>
<dbReference type="EMBL" id="JAATNW010000006">
    <property type="protein sequence ID" value="NMH60830.1"/>
    <property type="molecule type" value="Genomic_DNA"/>
</dbReference>
<name>A0ABX1R304_9ALTE</name>
<evidence type="ECO:0000313" key="2">
    <source>
        <dbReference type="Proteomes" id="UP000709336"/>
    </source>
</evidence>
<organism evidence="1 2">
    <name type="scientific">Alteromonas ponticola</name>
    <dbReference type="NCBI Taxonomy" id="2720613"/>
    <lineage>
        <taxon>Bacteria</taxon>
        <taxon>Pseudomonadati</taxon>
        <taxon>Pseudomonadota</taxon>
        <taxon>Gammaproteobacteria</taxon>
        <taxon>Alteromonadales</taxon>
        <taxon>Alteromonadaceae</taxon>
        <taxon>Alteromonas/Salinimonas group</taxon>
        <taxon>Alteromonas</taxon>
    </lineage>
</organism>
<sequence>MSSFAIRSVKNLILIKFSGDWSMSTDLSYLSELAGHISNFKSRKYGVFVDMRQWQLKPSVERQISKTDVRFDRRSQKGECWLQATPDQGNYLVKFFEGLRFPLYRTTEVSEALDWANDLVDSELVDAIQLWIDTDINHIEKIFPSN</sequence>
<comment type="caution">
    <text evidence="1">The sequence shown here is derived from an EMBL/GenBank/DDBJ whole genome shotgun (WGS) entry which is preliminary data.</text>
</comment>
<protein>
    <recommendedName>
        <fullName evidence="3">STAS/SEC14 domain-containing protein</fullName>
    </recommendedName>
</protein>